<keyword evidence="4" id="KW-1185">Reference proteome</keyword>
<dbReference type="InterPro" id="IPR036282">
    <property type="entry name" value="Glutathione-S-Trfase_C_sf"/>
</dbReference>
<evidence type="ECO:0000313" key="3">
    <source>
        <dbReference type="EMBL" id="KAF9586444.1"/>
    </source>
</evidence>
<feature type="domain" description="GST C-terminal" evidence="2">
    <location>
        <begin position="90"/>
        <end position="242"/>
    </location>
</feature>
<proteinExistence type="predicted"/>
<evidence type="ECO:0000259" key="2">
    <source>
        <dbReference type="PROSITE" id="PS50405"/>
    </source>
</evidence>
<sequence length="244" mass="27631">MSSPHITLYSNKLCPYAARTVIALEETGHPHETVEIDILTPRPEWYLKEINPYGQVPALKIDGQQILLESLITAEYVIDLHPEFGLMPKDPLQLAQTRYLIHHYNNRTVPLIHNATASKDGSQATQLRQELLVELKKVNELLLHRNLGQTNVSNDSANNNAEGPFFLGEKFTFADLILGSLLARFFLIDALHPDLPSFQATIRETPELARFVQWKDAVIARPSVQKATPSNEVLKDLFIKKFMN</sequence>
<dbReference type="Proteomes" id="UP000780801">
    <property type="component" value="Unassembled WGS sequence"/>
</dbReference>
<dbReference type="Gene3D" id="3.40.30.10">
    <property type="entry name" value="Glutaredoxin"/>
    <property type="match status" value="1"/>
</dbReference>
<dbReference type="InterPro" id="IPR040079">
    <property type="entry name" value="Glutathione_S-Trfase"/>
</dbReference>
<comment type="caution">
    <text evidence="3">The sequence shown here is derived from an EMBL/GenBank/DDBJ whole genome shotgun (WGS) entry which is preliminary data.</text>
</comment>
<dbReference type="PANTHER" id="PTHR43968">
    <property type="match status" value="1"/>
</dbReference>
<evidence type="ECO:0000259" key="1">
    <source>
        <dbReference type="PROSITE" id="PS50404"/>
    </source>
</evidence>
<dbReference type="SUPFAM" id="SSF47616">
    <property type="entry name" value="GST C-terminal domain-like"/>
    <property type="match status" value="1"/>
</dbReference>
<dbReference type="SFLD" id="SFLDG00358">
    <property type="entry name" value="Main_(cytGST)"/>
    <property type="match status" value="1"/>
</dbReference>
<dbReference type="Pfam" id="PF13409">
    <property type="entry name" value="GST_N_2"/>
    <property type="match status" value="1"/>
</dbReference>
<feature type="domain" description="GST N-terminal" evidence="1">
    <location>
        <begin position="4"/>
        <end position="85"/>
    </location>
</feature>
<dbReference type="PROSITE" id="PS51354">
    <property type="entry name" value="GLUTAREDOXIN_2"/>
    <property type="match status" value="1"/>
</dbReference>
<protein>
    <recommendedName>
        <fullName evidence="5">Glutathione S-transferase</fullName>
    </recommendedName>
</protein>
<reference evidence="3" key="1">
    <citation type="journal article" date="2020" name="Fungal Divers.">
        <title>Resolving the Mortierellaceae phylogeny through synthesis of multi-gene phylogenetics and phylogenomics.</title>
        <authorList>
            <person name="Vandepol N."/>
            <person name="Liber J."/>
            <person name="Desiro A."/>
            <person name="Na H."/>
            <person name="Kennedy M."/>
            <person name="Barry K."/>
            <person name="Grigoriev I.V."/>
            <person name="Miller A.N."/>
            <person name="O'Donnell K."/>
            <person name="Stajich J.E."/>
            <person name="Bonito G."/>
        </authorList>
    </citation>
    <scope>NUCLEOTIDE SEQUENCE</scope>
    <source>
        <strain evidence="3">KOD1015</strain>
    </source>
</reference>
<gene>
    <name evidence="3" type="ORF">BGW38_004871</name>
</gene>
<dbReference type="EMBL" id="JAABOA010000031">
    <property type="protein sequence ID" value="KAF9586444.1"/>
    <property type="molecule type" value="Genomic_DNA"/>
</dbReference>
<dbReference type="SFLD" id="SFLDS00019">
    <property type="entry name" value="Glutathione_Transferase_(cytos"/>
    <property type="match status" value="1"/>
</dbReference>
<dbReference type="PROSITE" id="PS50405">
    <property type="entry name" value="GST_CTER"/>
    <property type="match status" value="1"/>
</dbReference>
<evidence type="ECO:0008006" key="5">
    <source>
        <dbReference type="Google" id="ProtNLM"/>
    </source>
</evidence>
<dbReference type="PROSITE" id="PS50404">
    <property type="entry name" value="GST_NTER"/>
    <property type="match status" value="1"/>
</dbReference>
<dbReference type="AlphaFoldDB" id="A0A9P6G3H3"/>
<dbReference type="InterPro" id="IPR004046">
    <property type="entry name" value="GST_C"/>
</dbReference>
<accession>A0A9P6G3H3</accession>
<dbReference type="InterPro" id="IPR010987">
    <property type="entry name" value="Glutathione-S-Trfase_C-like"/>
</dbReference>
<dbReference type="Pfam" id="PF14497">
    <property type="entry name" value="GST_C_3"/>
    <property type="match status" value="1"/>
</dbReference>
<dbReference type="SUPFAM" id="SSF52833">
    <property type="entry name" value="Thioredoxin-like"/>
    <property type="match status" value="1"/>
</dbReference>
<name>A0A9P6G3H3_9FUNG</name>
<dbReference type="InterPro" id="IPR036249">
    <property type="entry name" value="Thioredoxin-like_sf"/>
</dbReference>
<dbReference type="InterPro" id="IPR050983">
    <property type="entry name" value="GST_Omega/HSP26"/>
</dbReference>
<evidence type="ECO:0000313" key="4">
    <source>
        <dbReference type="Proteomes" id="UP000780801"/>
    </source>
</evidence>
<dbReference type="GO" id="GO:0005737">
    <property type="term" value="C:cytoplasm"/>
    <property type="evidence" value="ECO:0007669"/>
    <property type="project" value="TreeGrafter"/>
</dbReference>
<dbReference type="Gene3D" id="1.20.1050.10">
    <property type="match status" value="1"/>
</dbReference>
<dbReference type="InterPro" id="IPR004045">
    <property type="entry name" value="Glutathione_S-Trfase_N"/>
</dbReference>
<dbReference type="OrthoDB" id="202840at2759"/>
<dbReference type="PANTHER" id="PTHR43968:SF8">
    <property type="entry name" value="S-TRANSFERASE, PUTATIVE (AFU_ORTHOLOGUE AFUA_2G00590)-RELATED"/>
    <property type="match status" value="1"/>
</dbReference>
<organism evidence="3 4">
    <name type="scientific">Lunasporangiospora selenospora</name>
    <dbReference type="NCBI Taxonomy" id="979761"/>
    <lineage>
        <taxon>Eukaryota</taxon>
        <taxon>Fungi</taxon>
        <taxon>Fungi incertae sedis</taxon>
        <taxon>Mucoromycota</taxon>
        <taxon>Mortierellomycotina</taxon>
        <taxon>Mortierellomycetes</taxon>
        <taxon>Mortierellales</taxon>
        <taxon>Mortierellaceae</taxon>
        <taxon>Lunasporangiospora</taxon>
    </lineage>
</organism>